<sequence>MRIGELSKASGVSTPTIKFYLREGLLPKGEATGRNQARYDDAHLRRLRLVRALLEVGGLSIASARDVIAALDDSDLGAHKILGVAQHTAARSIAFCDEESRTAAVAAVRAMLDRLGWRVGRDDPAVFAAAEVVGAIRQLGHGELVDRLDDYARTLEPIADLDMAAVTSRGDIDGMAEAVVVGNVLGDELIAALRHLAQGDRSAELFGRRPESNR</sequence>
<evidence type="ECO:0000256" key="1">
    <source>
        <dbReference type="ARBA" id="ARBA00023125"/>
    </source>
</evidence>
<keyword evidence="1" id="KW-0238">DNA-binding</keyword>
<comment type="caution">
    <text evidence="3">The sequence shown here is derived from an EMBL/GenBank/DDBJ whole genome shotgun (WGS) entry which is preliminary data.</text>
</comment>
<dbReference type="EMBL" id="WMBB01000002">
    <property type="protein sequence ID" value="MTE12202.1"/>
    <property type="molecule type" value="Genomic_DNA"/>
</dbReference>
<dbReference type="RefSeq" id="WP_154786657.1">
    <property type="nucleotide sequence ID" value="NZ_WMBB01000002.1"/>
</dbReference>
<protein>
    <submittedName>
        <fullName evidence="3">MerR family transcriptional regulator</fullName>
    </submittedName>
</protein>
<dbReference type="PANTHER" id="PTHR30204">
    <property type="entry name" value="REDOX-CYCLING DRUG-SENSING TRANSCRIPTIONAL ACTIVATOR SOXR"/>
    <property type="match status" value="1"/>
</dbReference>
<organism evidence="3 4">
    <name type="scientific">Nocardia aurantiaca</name>
    <dbReference type="NCBI Taxonomy" id="2675850"/>
    <lineage>
        <taxon>Bacteria</taxon>
        <taxon>Bacillati</taxon>
        <taxon>Actinomycetota</taxon>
        <taxon>Actinomycetes</taxon>
        <taxon>Mycobacteriales</taxon>
        <taxon>Nocardiaceae</taxon>
        <taxon>Nocardia</taxon>
    </lineage>
</organism>
<dbReference type="InterPro" id="IPR047057">
    <property type="entry name" value="MerR_fam"/>
</dbReference>
<dbReference type="InterPro" id="IPR000551">
    <property type="entry name" value="MerR-type_HTH_dom"/>
</dbReference>
<dbReference type="SUPFAM" id="SSF46955">
    <property type="entry name" value="Putative DNA-binding domain"/>
    <property type="match status" value="1"/>
</dbReference>
<name>A0A6I3KQP3_9NOCA</name>
<dbReference type="AlphaFoldDB" id="A0A6I3KQP3"/>
<dbReference type="GO" id="GO:0003700">
    <property type="term" value="F:DNA-binding transcription factor activity"/>
    <property type="evidence" value="ECO:0007669"/>
    <property type="project" value="InterPro"/>
</dbReference>
<keyword evidence="4" id="KW-1185">Reference proteome</keyword>
<dbReference type="Proteomes" id="UP000432464">
    <property type="component" value="Unassembled WGS sequence"/>
</dbReference>
<gene>
    <name evidence="3" type="ORF">GLP40_05305</name>
</gene>
<dbReference type="PANTHER" id="PTHR30204:SF98">
    <property type="entry name" value="HTH-TYPE TRANSCRIPTIONAL REGULATOR ADHR"/>
    <property type="match status" value="1"/>
</dbReference>
<evidence type="ECO:0000313" key="4">
    <source>
        <dbReference type="Proteomes" id="UP000432464"/>
    </source>
</evidence>
<evidence type="ECO:0000313" key="3">
    <source>
        <dbReference type="EMBL" id="MTE12202.1"/>
    </source>
</evidence>
<dbReference type="GO" id="GO:0003677">
    <property type="term" value="F:DNA binding"/>
    <property type="evidence" value="ECO:0007669"/>
    <property type="project" value="UniProtKB-KW"/>
</dbReference>
<dbReference type="PRINTS" id="PR00040">
    <property type="entry name" value="HTHMERR"/>
</dbReference>
<dbReference type="Gene3D" id="1.10.1660.10">
    <property type="match status" value="1"/>
</dbReference>
<dbReference type="PROSITE" id="PS50937">
    <property type="entry name" value="HTH_MERR_2"/>
    <property type="match status" value="1"/>
</dbReference>
<dbReference type="InterPro" id="IPR009061">
    <property type="entry name" value="DNA-bd_dom_put_sf"/>
</dbReference>
<feature type="domain" description="HTH merR-type" evidence="2">
    <location>
        <begin position="1"/>
        <end position="70"/>
    </location>
</feature>
<dbReference type="SMART" id="SM00422">
    <property type="entry name" value="HTH_MERR"/>
    <property type="match status" value="1"/>
</dbReference>
<evidence type="ECO:0000259" key="2">
    <source>
        <dbReference type="PROSITE" id="PS50937"/>
    </source>
</evidence>
<proteinExistence type="predicted"/>
<accession>A0A6I3KQP3</accession>
<dbReference type="Pfam" id="PF13411">
    <property type="entry name" value="MerR_1"/>
    <property type="match status" value="1"/>
</dbReference>
<reference evidence="3 4" key="1">
    <citation type="submission" date="2019-11" db="EMBL/GenBank/DDBJ databases">
        <title>Nocardia sp. nov. CT2-14 isolated from soil.</title>
        <authorList>
            <person name="Kanchanasin P."/>
            <person name="Tanasupawat S."/>
            <person name="Yuki M."/>
            <person name="Kudo T."/>
        </authorList>
    </citation>
    <scope>NUCLEOTIDE SEQUENCE [LARGE SCALE GENOMIC DNA]</scope>
    <source>
        <strain evidence="3 4">CT2-14</strain>
    </source>
</reference>